<dbReference type="AlphaFoldDB" id="A0AA38JM12"/>
<proteinExistence type="predicted"/>
<gene>
    <name evidence="2" type="ORF">DFJ43DRAFT_1071889</name>
</gene>
<name>A0AA38JM12_9AGAR</name>
<accession>A0AA38JM12</accession>
<evidence type="ECO:0000313" key="3">
    <source>
        <dbReference type="Proteomes" id="UP001176059"/>
    </source>
</evidence>
<evidence type="ECO:0000256" key="1">
    <source>
        <dbReference type="SAM" id="MobiDB-lite"/>
    </source>
</evidence>
<comment type="caution">
    <text evidence="2">The sequence shown here is derived from an EMBL/GenBank/DDBJ whole genome shotgun (WGS) entry which is preliminary data.</text>
</comment>
<reference evidence="2" key="1">
    <citation type="submission" date="2022-08" db="EMBL/GenBank/DDBJ databases">
        <authorList>
            <consortium name="DOE Joint Genome Institute"/>
            <person name="Min B."/>
            <person name="Sierra-Patev S."/>
            <person name="Naranjo-Ortiz M."/>
            <person name="Looney B."/>
            <person name="Konkel Z."/>
            <person name="Slot J.C."/>
            <person name="Sakamoto Y."/>
            <person name="Steenwyk J.L."/>
            <person name="Rokas A."/>
            <person name="Carro J."/>
            <person name="Camarero S."/>
            <person name="Ferreira P."/>
            <person name="Molpeceres G."/>
            <person name="Ruiz-duenas F.J."/>
            <person name="Serrano A."/>
            <person name="Henrissat B."/>
            <person name="Drula E."/>
            <person name="Hughes K.W."/>
            <person name="Mata J.L."/>
            <person name="Ishikawa N.K."/>
            <person name="Vargas-Isla R."/>
            <person name="Ushijima S."/>
            <person name="Smith C.A."/>
            <person name="Ahrendt S."/>
            <person name="Andreopoulos W."/>
            <person name="He G."/>
            <person name="LaButti K."/>
            <person name="Lipzen A."/>
            <person name="Ng V."/>
            <person name="Riley R."/>
            <person name="Sandor L."/>
            <person name="Barry K."/>
            <person name="Martinez A.T."/>
            <person name="Xiao Y."/>
            <person name="Gibbons J.G."/>
            <person name="Terashima K."/>
            <person name="Hibbett D.S."/>
            <person name="Grigoriev I.V."/>
        </authorList>
    </citation>
    <scope>NUCLEOTIDE SEQUENCE</scope>
    <source>
        <strain evidence="2">ET3784</strain>
    </source>
</reference>
<dbReference type="Proteomes" id="UP001176059">
    <property type="component" value="Unassembled WGS sequence"/>
</dbReference>
<sequence>MSFIETEVERIIQPKSENGGSGEDENEIKIEIENGSEDGDEDGDEDPYKLARLHASQLSVLSQNYTPVVWISSNYMSDLMLMNLVRRTMIYPLARRTSLLNSKLNPRPWNRKLRKSHQLESKLPPPKVESGIYMADICLTFVQHIAGCCDFGFIDILPPATEEYDMILTLYDNHTIWSRELVDAEEDDVVSIMRREMPVLNDRELRWFYPLFD</sequence>
<feature type="compositionally biased region" description="Acidic residues" evidence="1">
    <location>
        <begin position="34"/>
        <end position="45"/>
    </location>
</feature>
<dbReference type="EMBL" id="JANVFO010000021">
    <property type="protein sequence ID" value="KAJ3732895.1"/>
    <property type="molecule type" value="Genomic_DNA"/>
</dbReference>
<protein>
    <submittedName>
        <fullName evidence="2">Uncharacterized protein</fullName>
    </submittedName>
</protein>
<organism evidence="2 3">
    <name type="scientific">Lentinula guzmanii</name>
    <dbReference type="NCBI Taxonomy" id="2804957"/>
    <lineage>
        <taxon>Eukaryota</taxon>
        <taxon>Fungi</taxon>
        <taxon>Dikarya</taxon>
        <taxon>Basidiomycota</taxon>
        <taxon>Agaricomycotina</taxon>
        <taxon>Agaricomycetes</taxon>
        <taxon>Agaricomycetidae</taxon>
        <taxon>Agaricales</taxon>
        <taxon>Marasmiineae</taxon>
        <taxon>Omphalotaceae</taxon>
        <taxon>Lentinula</taxon>
    </lineage>
</organism>
<reference evidence="2" key="2">
    <citation type="journal article" date="2023" name="Proc. Natl. Acad. Sci. U.S.A.">
        <title>A global phylogenomic analysis of the shiitake genus Lentinula.</title>
        <authorList>
            <person name="Sierra-Patev S."/>
            <person name="Min B."/>
            <person name="Naranjo-Ortiz M."/>
            <person name="Looney B."/>
            <person name="Konkel Z."/>
            <person name="Slot J.C."/>
            <person name="Sakamoto Y."/>
            <person name="Steenwyk J.L."/>
            <person name="Rokas A."/>
            <person name="Carro J."/>
            <person name="Camarero S."/>
            <person name="Ferreira P."/>
            <person name="Molpeceres G."/>
            <person name="Ruiz-Duenas F.J."/>
            <person name="Serrano A."/>
            <person name="Henrissat B."/>
            <person name="Drula E."/>
            <person name="Hughes K.W."/>
            <person name="Mata J.L."/>
            <person name="Ishikawa N.K."/>
            <person name="Vargas-Isla R."/>
            <person name="Ushijima S."/>
            <person name="Smith C.A."/>
            <person name="Donoghue J."/>
            <person name="Ahrendt S."/>
            <person name="Andreopoulos W."/>
            <person name="He G."/>
            <person name="LaButti K."/>
            <person name="Lipzen A."/>
            <person name="Ng V."/>
            <person name="Riley R."/>
            <person name="Sandor L."/>
            <person name="Barry K."/>
            <person name="Martinez A.T."/>
            <person name="Xiao Y."/>
            <person name="Gibbons J.G."/>
            <person name="Terashima K."/>
            <person name="Grigoriev I.V."/>
            <person name="Hibbett D."/>
        </authorList>
    </citation>
    <scope>NUCLEOTIDE SEQUENCE</scope>
    <source>
        <strain evidence="2">ET3784</strain>
    </source>
</reference>
<feature type="region of interest" description="Disordered" evidence="1">
    <location>
        <begin position="1"/>
        <end position="47"/>
    </location>
</feature>
<evidence type="ECO:0000313" key="2">
    <source>
        <dbReference type="EMBL" id="KAJ3732895.1"/>
    </source>
</evidence>
<keyword evidence="3" id="KW-1185">Reference proteome</keyword>